<organism evidence="2">
    <name type="scientific">Streptomyces tendae</name>
    <dbReference type="NCBI Taxonomy" id="1932"/>
    <lineage>
        <taxon>Bacteria</taxon>
        <taxon>Bacillati</taxon>
        <taxon>Actinomycetota</taxon>
        <taxon>Actinomycetes</taxon>
        <taxon>Kitasatosporales</taxon>
        <taxon>Streptomycetaceae</taxon>
        <taxon>Streptomyces</taxon>
    </lineage>
</organism>
<dbReference type="AlphaFoldDB" id="A0A6B3QQ91"/>
<accession>A0A6B3QQ91</accession>
<comment type="caution">
    <text evidence="2">The sequence shown here is derived from an EMBL/GenBank/DDBJ whole genome shotgun (WGS) entry which is preliminary data.</text>
</comment>
<feature type="region of interest" description="Disordered" evidence="1">
    <location>
        <begin position="1"/>
        <end position="23"/>
    </location>
</feature>
<evidence type="ECO:0000313" key="2">
    <source>
        <dbReference type="EMBL" id="NEV90142.1"/>
    </source>
</evidence>
<protein>
    <submittedName>
        <fullName evidence="2">Uncharacterized protein</fullName>
    </submittedName>
</protein>
<feature type="compositionally biased region" description="Basic and acidic residues" evidence="1">
    <location>
        <begin position="62"/>
        <end position="72"/>
    </location>
</feature>
<sequence>MAPGVGVGEDDGEGAAVPPADGVPVPVAGAVVGRGSAGRTGAVAPCAGSEAVPDAGVTGRTGARDPDSGREAARCTGAPVVVASGEPVRPSPAEAGRSGCAAARRVAGVSLPAGGGVPPSARRTARCTGGVETAAPLPAGAELGGWAAARWTGGVPGAVPLLAGPGGVGLSSLDGRAVARWTGGAVGVVPTSGAVAAGSPLPSGAGVRRTGLSAAVPLSAGAVDGLPLPGCAGEPDGRAAARWTGGVPGAVRLLAGAGVGGLLLPEGRVVVRWTGVVLVLGAVAAGLSPVGRWAPRPAGASDEGLDGWAAVGWAGGVPGVEPP</sequence>
<dbReference type="EMBL" id="JAAIFS010000006">
    <property type="protein sequence ID" value="NEV90142.1"/>
    <property type="molecule type" value="Genomic_DNA"/>
</dbReference>
<dbReference type="RefSeq" id="WP_164459844.1">
    <property type="nucleotide sequence ID" value="NZ_JAAIFS010000006.1"/>
</dbReference>
<proteinExistence type="predicted"/>
<feature type="compositionally biased region" description="Low complexity" evidence="1">
    <location>
        <begin position="14"/>
        <end position="23"/>
    </location>
</feature>
<feature type="region of interest" description="Disordered" evidence="1">
    <location>
        <begin position="51"/>
        <end position="72"/>
    </location>
</feature>
<evidence type="ECO:0000256" key="1">
    <source>
        <dbReference type="SAM" id="MobiDB-lite"/>
    </source>
</evidence>
<gene>
    <name evidence="2" type="ORF">GUR47_26310</name>
</gene>
<name>A0A6B3QQ91_STRTE</name>
<reference evidence="2" key="1">
    <citation type="journal article" date="2020" name="Microorganisms">
        <title>Isolation, Genomic and Metabolomic Characterization of Streptomyces tendae VITAKN with Quorum Sensing Inhibitory Activity from Southern India.</title>
        <authorList>
            <person name="Ishaque N.M."/>
            <person name="Burgsdorf I."/>
            <person name="Limlingan Malit J.J."/>
            <person name="Saha S."/>
            <person name="Teta R."/>
            <person name="Ewe D."/>
            <person name="Kannabiran K."/>
            <person name="Hrouzek P."/>
            <person name="Steindler L."/>
            <person name="Costantino V."/>
            <person name="Saurav K."/>
        </authorList>
    </citation>
    <scope>NUCLEOTIDE SEQUENCE</scope>
    <source>
        <strain evidence="2">VITAKN</strain>
    </source>
</reference>